<dbReference type="Proteomes" id="UP000248198">
    <property type="component" value="Unassembled WGS sequence"/>
</dbReference>
<sequence length="56" mass="6290">MSNKDSQKLIDLAKKTRSVNSSKQEAMDRLVNAGIFDQTGKYTKHYPTLALFSKGK</sequence>
<reference evidence="1 2" key="1">
    <citation type="submission" date="2018-06" db="EMBL/GenBank/DDBJ databases">
        <title>Genomic Encyclopedia of Archaeal and Bacterial Type Strains, Phase II (KMG-II): from individual species to whole genera.</title>
        <authorList>
            <person name="Goeker M."/>
        </authorList>
    </citation>
    <scope>NUCLEOTIDE SEQUENCE [LARGE SCALE GENOMIC DNA]</scope>
    <source>
        <strain evidence="1 2">DSM 27372</strain>
    </source>
</reference>
<proteinExistence type="predicted"/>
<organism evidence="1 2">
    <name type="scientific">Pedobacter nutrimenti</name>
    <dbReference type="NCBI Taxonomy" id="1241337"/>
    <lineage>
        <taxon>Bacteria</taxon>
        <taxon>Pseudomonadati</taxon>
        <taxon>Bacteroidota</taxon>
        <taxon>Sphingobacteriia</taxon>
        <taxon>Sphingobacteriales</taxon>
        <taxon>Sphingobacteriaceae</taxon>
        <taxon>Pedobacter</taxon>
    </lineage>
</organism>
<comment type="caution">
    <text evidence="1">The sequence shown here is derived from an EMBL/GenBank/DDBJ whole genome shotgun (WGS) entry which is preliminary data.</text>
</comment>
<evidence type="ECO:0000313" key="2">
    <source>
        <dbReference type="Proteomes" id="UP000248198"/>
    </source>
</evidence>
<dbReference type="RefSeq" id="WP_170123397.1">
    <property type="nucleotide sequence ID" value="NZ_QKLU01000011.1"/>
</dbReference>
<dbReference type="EMBL" id="QKLU01000011">
    <property type="protein sequence ID" value="PYF68825.1"/>
    <property type="molecule type" value="Genomic_DNA"/>
</dbReference>
<evidence type="ECO:0000313" key="1">
    <source>
        <dbReference type="EMBL" id="PYF68825.1"/>
    </source>
</evidence>
<keyword evidence="2" id="KW-1185">Reference proteome</keyword>
<dbReference type="AlphaFoldDB" id="A0A318U634"/>
<gene>
    <name evidence="1" type="ORF">B0O44_1113</name>
</gene>
<protein>
    <submittedName>
        <fullName evidence="1">Uncharacterized protein</fullName>
    </submittedName>
</protein>
<accession>A0A318U634</accession>
<name>A0A318U634_9SPHI</name>